<dbReference type="Proteomes" id="UP000256486">
    <property type="component" value="Unassembled WGS sequence"/>
</dbReference>
<name>A0A3E0VHB9_9MICO</name>
<accession>A0A3E0VHB9</accession>
<protein>
    <submittedName>
        <fullName evidence="1">Uncharacterized protein</fullName>
    </submittedName>
</protein>
<sequence length="128" mass="14393">MLSRLSVLTATGVRFDWVSFFGIPLIPNTAVARFPGGVWQGRTIHLHPLDIIAMGTCRSPSVWLEVETNWLRSEANRKFYAAIDALADAGTPDRARIVDARLDDLFARRRLAARYHAYPRRIMVGGAR</sequence>
<comment type="caution">
    <text evidence="1">The sequence shown here is derived from an EMBL/GenBank/DDBJ whole genome shotgun (WGS) entry which is preliminary data.</text>
</comment>
<dbReference type="AlphaFoldDB" id="A0A3E0VHB9"/>
<evidence type="ECO:0000313" key="1">
    <source>
        <dbReference type="EMBL" id="RFA09035.1"/>
    </source>
</evidence>
<gene>
    <name evidence="1" type="ORF">B7R54_07205</name>
</gene>
<keyword evidence="2" id="KW-1185">Reference proteome</keyword>
<proteinExistence type="predicted"/>
<reference evidence="1 2" key="1">
    <citation type="submission" date="2017-04" db="EMBL/GenBank/DDBJ databases">
        <title>Comparative genome analysis of Subtercola boreus.</title>
        <authorList>
            <person name="Cho Y.-J."/>
            <person name="Cho A."/>
            <person name="Kim O.-S."/>
            <person name="Lee J.-I."/>
        </authorList>
    </citation>
    <scope>NUCLEOTIDE SEQUENCE [LARGE SCALE GENOMIC DNA]</scope>
    <source>
        <strain evidence="1 2">K300</strain>
    </source>
</reference>
<dbReference type="EMBL" id="NBWZ01000001">
    <property type="protein sequence ID" value="RFA09035.1"/>
    <property type="molecule type" value="Genomic_DNA"/>
</dbReference>
<evidence type="ECO:0000313" key="2">
    <source>
        <dbReference type="Proteomes" id="UP000256486"/>
    </source>
</evidence>
<organism evidence="1 2">
    <name type="scientific">Subtercola boreus</name>
    <dbReference type="NCBI Taxonomy" id="120213"/>
    <lineage>
        <taxon>Bacteria</taxon>
        <taxon>Bacillati</taxon>
        <taxon>Actinomycetota</taxon>
        <taxon>Actinomycetes</taxon>
        <taxon>Micrococcales</taxon>
        <taxon>Microbacteriaceae</taxon>
        <taxon>Subtercola</taxon>
    </lineage>
</organism>
<dbReference type="RefSeq" id="WP_116414428.1">
    <property type="nucleotide sequence ID" value="NZ_NBWZ01000001.1"/>
</dbReference>